<feature type="transmembrane region" description="Helical" evidence="6">
    <location>
        <begin position="338"/>
        <end position="360"/>
    </location>
</feature>
<dbReference type="EMBL" id="JAFIMR010000005">
    <property type="protein sequence ID" value="KAI1878569.1"/>
    <property type="molecule type" value="Genomic_DNA"/>
</dbReference>
<comment type="subcellular location">
    <subcellularLocation>
        <location evidence="1">Membrane</location>
        <topology evidence="1">Multi-pass membrane protein</topology>
    </subcellularLocation>
</comment>
<evidence type="ECO:0000313" key="8">
    <source>
        <dbReference type="EMBL" id="KAI1878569.1"/>
    </source>
</evidence>
<dbReference type="InterPro" id="IPR020846">
    <property type="entry name" value="MFS_dom"/>
</dbReference>
<evidence type="ECO:0000256" key="6">
    <source>
        <dbReference type="SAM" id="Phobius"/>
    </source>
</evidence>
<organism evidence="8 9">
    <name type="scientific">Neoarthrinium moseri</name>
    <dbReference type="NCBI Taxonomy" id="1658444"/>
    <lineage>
        <taxon>Eukaryota</taxon>
        <taxon>Fungi</taxon>
        <taxon>Dikarya</taxon>
        <taxon>Ascomycota</taxon>
        <taxon>Pezizomycotina</taxon>
        <taxon>Sordariomycetes</taxon>
        <taxon>Xylariomycetidae</taxon>
        <taxon>Amphisphaeriales</taxon>
        <taxon>Apiosporaceae</taxon>
        <taxon>Neoarthrinium</taxon>
    </lineage>
</organism>
<dbReference type="OrthoDB" id="3066029at2759"/>
<feature type="transmembrane region" description="Helical" evidence="6">
    <location>
        <begin position="150"/>
        <end position="169"/>
    </location>
</feature>
<evidence type="ECO:0000256" key="4">
    <source>
        <dbReference type="ARBA" id="ARBA00023136"/>
    </source>
</evidence>
<feature type="transmembrane region" description="Helical" evidence="6">
    <location>
        <begin position="407"/>
        <end position="429"/>
    </location>
</feature>
<dbReference type="InterPro" id="IPR011701">
    <property type="entry name" value="MFS"/>
</dbReference>
<evidence type="ECO:0000256" key="1">
    <source>
        <dbReference type="ARBA" id="ARBA00004141"/>
    </source>
</evidence>
<proteinExistence type="predicted"/>
<accession>A0A9P9WT07</accession>
<feature type="transmembrane region" description="Helical" evidence="6">
    <location>
        <begin position="175"/>
        <end position="197"/>
    </location>
</feature>
<dbReference type="FunFam" id="1.20.1250.20:FF:000354">
    <property type="entry name" value="MFS general substrate transporter"/>
    <property type="match status" value="1"/>
</dbReference>
<evidence type="ECO:0000256" key="3">
    <source>
        <dbReference type="ARBA" id="ARBA00022989"/>
    </source>
</evidence>
<dbReference type="SUPFAM" id="SSF103473">
    <property type="entry name" value="MFS general substrate transporter"/>
    <property type="match status" value="1"/>
</dbReference>
<feature type="domain" description="Major facilitator superfamily (MFS) profile" evidence="7">
    <location>
        <begin position="85"/>
        <end position="504"/>
    </location>
</feature>
<evidence type="ECO:0000313" key="9">
    <source>
        <dbReference type="Proteomes" id="UP000829685"/>
    </source>
</evidence>
<feature type="region of interest" description="Disordered" evidence="5">
    <location>
        <begin position="1"/>
        <end position="65"/>
    </location>
</feature>
<feature type="compositionally biased region" description="Basic and acidic residues" evidence="5">
    <location>
        <begin position="1"/>
        <end position="49"/>
    </location>
</feature>
<dbReference type="PANTHER" id="PTHR23502:SF64">
    <property type="entry name" value="TRANSPORTER, PUTATIVE (AFU_ORTHOLOGUE AFUA_3G11760)-RELATED"/>
    <property type="match status" value="1"/>
</dbReference>
<feature type="transmembrane region" description="Helical" evidence="6">
    <location>
        <begin position="450"/>
        <end position="467"/>
    </location>
</feature>
<keyword evidence="4 6" id="KW-0472">Membrane</keyword>
<keyword evidence="2 6" id="KW-0812">Transmembrane</keyword>
<comment type="caution">
    <text evidence="8">The sequence shown here is derived from an EMBL/GenBank/DDBJ whole genome shotgun (WGS) entry which is preliminary data.</text>
</comment>
<gene>
    <name evidence="8" type="ORF">JX265_002746</name>
</gene>
<keyword evidence="3 6" id="KW-1133">Transmembrane helix</keyword>
<dbReference type="Proteomes" id="UP000829685">
    <property type="component" value="Unassembled WGS sequence"/>
</dbReference>
<dbReference type="Gene3D" id="1.20.1250.20">
    <property type="entry name" value="MFS general substrate transporter like domains"/>
    <property type="match status" value="1"/>
</dbReference>
<name>A0A9P9WT07_9PEZI</name>
<feature type="transmembrane region" description="Helical" evidence="6">
    <location>
        <begin position="83"/>
        <end position="106"/>
    </location>
</feature>
<feature type="compositionally biased region" description="Low complexity" evidence="5">
    <location>
        <begin position="537"/>
        <end position="546"/>
    </location>
</feature>
<keyword evidence="9" id="KW-1185">Reference proteome</keyword>
<dbReference type="Pfam" id="PF07690">
    <property type="entry name" value="MFS_1"/>
    <property type="match status" value="1"/>
</dbReference>
<dbReference type="GO" id="GO:0005886">
    <property type="term" value="C:plasma membrane"/>
    <property type="evidence" value="ECO:0007669"/>
    <property type="project" value="TreeGrafter"/>
</dbReference>
<dbReference type="PROSITE" id="PS50850">
    <property type="entry name" value="MFS"/>
    <property type="match status" value="1"/>
</dbReference>
<feature type="transmembrane region" description="Helical" evidence="6">
    <location>
        <begin position="473"/>
        <end position="494"/>
    </location>
</feature>
<feature type="transmembrane region" description="Helical" evidence="6">
    <location>
        <begin position="209"/>
        <end position="234"/>
    </location>
</feature>
<evidence type="ECO:0000256" key="5">
    <source>
        <dbReference type="SAM" id="MobiDB-lite"/>
    </source>
</evidence>
<protein>
    <recommendedName>
        <fullName evidence="7">Major facilitator superfamily (MFS) profile domain-containing protein</fullName>
    </recommendedName>
</protein>
<dbReference type="AlphaFoldDB" id="A0A9P9WT07"/>
<feature type="transmembrane region" description="Helical" evidence="6">
    <location>
        <begin position="240"/>
        <end position="259"/>
    </location>
</feature>
<sequence>MSETKNEGDRRPESFHAHHARGDDVESSRDGSDSSSHASEDGNDLDRYSTHHSMGPDAPVQPESSVIEIPDEVYDRLPSHRKYVIVSLLSFCSFLAPISSTSVLAASPEVAKEYGTTGSIINLSNALYMLMMGLSPMCWGPLSQVYGRRWVTIVTAVAFLACSIGTALAPNLAAFFVFRILSAFEGTSFILVGSSVIGDMYRPTERATALGWFLSGTLIGPAFGPFLGGIIVTYTTWRVIFWLQTGLAGIAAVGTFFLLPETIYHKKIDDLVGYSGKEKGKILWSMINPWRVIRLYEYPNLLLAGLASSALLWNMYSILAAIRYVLNPRFNLTTPLQGGLFYLAPGVGYLLGTFFGGRYADIVVRKYIKKRGMRIPEDRLYSSLPFMSFIAACMLVYGWTIQMDKGGIPLAVIILFLQGFAQLFCFPSLNTYCLDVMPGRSGEVVAGNYVLRYLFACASTGAVLPAIDAIGVGWFSTISSAMMLFGTLSVLATIRWGRKWREEIDAKKKAQRYRQRQALRNGPLTAAGHDVGEAAAEAPAAANGGARMTTPVMQQRKDEV</sequence>
<feature type="transmembrane region" description="Helical" evidence="6">
    <location>
        <begin position="301"/>
        <end position="326"/>
    </location>
</feature>
<feature type="transmembrane region" description="Helical" evidence="6">
    <location>
        <begin position="380"/>
        <end position="401"/>
    </location>
</feature>
<evidence type="ECO:0000256" key="2">
    <source>
        <dbReference type="ARBA" id="ARBA00022692"/>
    </source>
</evidence>
<evidence type="ECO:0000259" key="7">
    <source>
        <dbReference type="PROSITE" id="PS50850"/>
    </source>
</evidence>
<dbReference type="InterPro" id="IPR036259">
    <property type="entry name" value="MFS_trans_sf"/>
</dbReference>
<feature type="transmembrane region" description="Helical" evidence="6">
    <location>
        <begin position="126"/>
        <end position="143"/>
    </location>
</feature>
<dbReference type="GO" id="GO:0022857">
    <property type="term" value="F:transmembrane transporter activity"/>
    <property type="evidence" value="ECO:0007669"/>
    <property type="project" value="InterPro"/>
</dbReference>
<reference evidence="8" key="1">
    <citation type="submission" date="2021-03" db="EMBL/GenBank/DDBJ databases">
        <title>Revisited historic fungal species revealed as producer of novel bioactive compounds through whole genome sequencing and comparative genomics.</title>
        <authorList>
            <person name="Vignolle G.A."/>
            <person name="Hochenegger N."/>
            <person name="Mach R.L."/>
            <person name="Mach-Aigner A.R."/>
            <person name="Javad Rahimi M."/>
            <person name="Salim K.A."/>
            <person name="Chan C.M."/>
            <person name="Lim L.B.L."/>
            <person name="Cai F."/>
            <person name="Druzhinina I.S."/>
            <person name="U'Ren J.M."/>
            <person name="Derntl C."/>
        </authorList>
    </citation>
    <scope>NUCLEOTIDE SEQUENCE</scope>
    <source>
        <strain evidence="8">TUCIM 5799</strain>
    </source>
</reference>
<feature type="region of interest" description="Disordered" evidence="5">
    <location>
        <begin position="537"/>
        <end position="560"/>
    </location>
</feature>
<dbReference type="PANTHER" id="PTHR23502">
    <property type="entry name" value="MAJOR FACILITATOR SUPERFAMILY"/>
    <property type="match status" value="1"/>
</dbReference>